<proteinExistence type="predicted"/>
<reference evidence="2" key="1">
    <citation type="journal article" date="2020" name="Fungal Divers.">
        <title>Resolving the Mortierellaceae phylogeny through synthesis of multi-gene phylogenetics and phylogenomics.</title>
        <authorList>
            <person name="Vandepol N."/>
            <person name="Liber J."/>
            <person name="Desiro A."/>
            <person name="Na H."/>
            <person name="Kennedy M."/>
            <person name="Barry K."/>
            <person name="Grigoriev I.V."/>
            <person name="Miller A.N."/>
            <person name="O'Donnell K."/>
            <person name="Stajich J.E."/>
            <person name="Bonito G."/>
        </authorList>
    </citation>
    <scope>NUCLEOTIDE SEQUENCE</scope>
    <source>
        <strain evidence="2">NVP60</strain>
    </source>
</reference>
<feature type="signal peptide" evidence="1">
    <location>
        <begin position="1"/>
        <end position="25"/>
    </location>
</feature>
<feature type="chain" id="PRO_5040196130" evidence="1">
    <location>
        <begin position="26"/>
        <end position="249"/>
    </location>
</feature>
<protein>
    <submittedName>
        <fullName evidence="2">Uncharacterized protein</fullName>
    </submittedName>
</protein>
<keyword evidence="3" id="KW-1185">Reference proteome</keyword>
<gene>
    <name evidence="2" type="ORF">BGZ97_005362</name>
</gene>
<evidence type="ECO:0000313" key="2">
    <source>
        <dbReference type="EMBL" id="KAG0293371.1"/>
    </source>
</evidence>
<dbReference type="OrthoDB" id="2420389at2759"/>
<sequence>MRSTTFLAMFMALFAMFFGLSTTSAEMITGLEPRGAAPAKPTKPVGAAFDGTIDLLVKEHSEIVVKAFADVCTDANLSTDITTDIRVQISGLINIDFGLGTRLSAALRSSIKAAVRAEVDLETKAQFSANLRTNLAAIITKRCPNNDGACIKLQAKNIVKDAIKLTTKASVKISDKISVNLATKVKAAIQIQVKKFSVNLWLIKINVTGDVEVSNSVSLRFKNAAGLVASACADISAKLVSQIKTIASA</sequence>
<dbReference type="AlphaFoldDB" id="A0A9P6UFB1"/>
<name>A0A9P6UFB1_9FUNG</name>
<dbReference type="Proteomes" id="UP000823405">
    <property type="component" value="Unassembled WGS sequence"/>
</dbReference>
<dbReference type="EMBL" id="JAAAIN010002420">
    <property type="protein sequence ID" value="KAG0293371.1"/>
    <property type="molecule type" value="Genomic_DNA"/>
</dbReference>
<evidence type="ECO:0000256" key="1">
    <source>
        <dbReference type="SAM" id="SignalP"/>
    </source>
</evidence>
<organism evidence="2 3">
    <name type="scientific">Linnemannia gamsii</name>
    <dbReference type="NCBI Taxonomy" id="64522"/>
    <lineage>
        <taxon>Eukaryota</taxon>
        <taxon>Fungi</taxon>
        <taxon>Fungi incertae sedis</taxon>
        <taxon>Mucoromycota</taxon>
        <taxon>Mortierellomycotina</taxon>
        <taxon>Mortierellomycetes</taxon>
        <taxon>Mortierellales</taxon>
        <taxon>Mortierellaceae</taxon>
        <taxon>Linnemannia</taxon>
    </lineage>
</organism>
<keyword evidence="1" id="KW-0732">Signal</keyword>
<comment type="caution">
    <text evidence="2">The sequence shown here is derived from an EMBL/GenBank/DDBJ whole genome shotgun (WGS) entry which is preliminary data.</text>
</comment>
<evidence type="ECO:0000313" key="3">
    <source>
        <dbReference type="Proteomes" id="UP000823405"/>
    </source>
</evidence>
<accession>A0A9P6UFB1</accession>